<evidence type="ECO:0008006" key="2">
    <source>
        <dbReference type="Google" id="ProtNLM"/>
    </source>
</evidence>
<proteinExistence type="predicted"/>
<dbReference type="InterPro" id="IPR036812">
    <property type="entry name" value="NAD(P)_OxRdtase_dom_sf"/>
</dbReference>
<dbReference type="Gene3D" id="3.20.20.100">
    <property type="entry name" value="NADP-dependent oxidoreductase domain"/>
    <property type="match status" value="1"/>
</dbReference>
<accession>X1B965</accession>
<sequence>TFIRSEEIYKAFLDAKAAGKVGHWGLSTHKNAKKILEAAIETGWYDLAMIGITPAGWYDWTTNDLEEGTPPLVDLQSLLNRARDAGIGLIGMKAVRYLAPVTSKGKGDPSAFDKVYDENFKTSPLNPYQRSIAYVLEHGLDVVNSDMQNFKHLEENIIAAATSHTYFG</sequence>
<comment type="caution">
    <text evidence="1">The sequence shown here is derived from an EMBL/GenBank/DDBJ whole genome shotgun (WGS) entry which is preliminary data.</text>
</comment>
<feature type="non-terminal residue" evidence="1">
    <location>
        <position position="1"/>
    </location>
</feature>
<protein>
    <recommendedName>
        <fullName evidence="2">DUF4015 domain-containing protein</fullName>
    </recommendedName>
</protein>
<gene>
    <name evidence="1" type="ORF">S01H4_40450</name>
</gene>
<reference evidence="1" key="1">
    <citation type="journal article" date="2014" name="Front. Microbiol.">
        <title>High frequency of phylogenetically diverse reductive dehalogenase-homologous genes in deep subseafloor sedimentary metagenomes.</title>
        <authorList>
            <person name="Kawai M."/>
            <person name="Futagami T."/>
            <person name="Toyoda A."/>
            <person name="Takaki Y."/>
            <person name="Nishi S."/>
            <person name="Hori S."/>
            <person name="Arai W."/>
            <person name="Tsubouchi T."/>
            <person name="Morono Y."/>
            <person name="Uchiyama I."/>
            <person name="Ito T."/>
            <person name="Fujiyama A."/>
            <person name="Inagaki F."/>
            <person name="Takami H."/>
        </authorList>
    </citation>
    <scope>NUCLEOTIDE SEQUENCE</scope>
    <source>
        <strain evidence="1">Expedition CK06-06</strain>
    </source>
</reference>
<name>X1B965_9ZZZZ</name>
<dbReference type="SUPFAM" id="SSF51430">
    <property type="entry name" value="NAD(P)-linked oxidoreductase"/>
    <property type="match status" value="1"/>
</dbReference>
<evidence type="ECO:0000313" key="1">
    <source>
        <dbReference type="EMBL" id="GAG91640.1"/>
    </source>
</evidence>
<organism evidence="1">
    <name type="scientific">marine sediment metagenome</name>
    <dbReference type="NCBI Taxonomy" id="412755"/>
    <lineage>
        <taxon>unclassified sequences</taxon>
        <taxon>metagenomes</taxon>
        <taxon>ecological metagenomes</taxon>
    </lineage>
</organism>
<dbReference type="EMBL" id="BART01022026">
    <property type="protein sequence ID" value="GAG91640.1"/>
    <property type="molecule type" value="Genomic_DNA"/>
</dbReference>
<dbReference type="AlphaFoldDB" id="X1B965"/>